<evidence type="ECO:0000256" key="4">
    <source>
        <dbReference type="ARBA" id="ARBA00022989"/>
    </source>
</evidence>
<sequence length="201" mass="23259">MKKKEQKQRRLWRVPWFILLICFVQIALHFVANACLQKLLIYQPESEYWRYFTYMLLHADTCHLSLNICLQLFVGCCLELEQGHCRLSLIYLLGGLCGSLAHSWLQPELLLLGGSAGVYAMMSSHIPHLVLNFHHLSYRYARILSLMILFSTDMGLTIYHFHYHLNRNPRISLEAHLGGGISGLLGGFVIYRRVASLKTYF</sequence>
<dbReference type="MEROPS" id="S54.A09"/>
<dbReference type="GO" id="GO:0016020">
    <property type="term" value="C:membrane"/>
    <property type="evidence" value="ECO:0007669"/>
    <property type="project" value="UniProtKB-SubCell"/>
</dbReference>
<protein>
    <recommendedName>
        <fullName evidence="7">Peptidase S54 rhomboid domain-containing protein</fullName>
    </recommendedName>
</protein>
<feature type="transmembrane region" description="Helical" evidence="6">
    <location>
        <begin position="12"/>
        <end position="31"/>
    </location>
</feature>
<feature type="transmembrane region" description="Helical" evidence="6">
    <location>
        <begin position="87"/>
        <end position="105"/>
    </location>
</feature>
<proteinExistence type="inferred from homology"/>
<keyword evidence="5 6" id="KW-0472">Membrane</keyword>
<keyword evidence="9" id="KW-1185">Reference proteome</keyword>
<dbReference type="PANTHER" id="PTHR45840:SF10">
    <property type="entry name" value="RHOMBOID PROTEASE"/>
    <property type="match status" value="1"/>
</dbReference>
<evidence type="ECO:0000313" key="9">
    <source>
        <dbReference type="Proteomes" id="UP000007798"/>
    </source>
</evidence>
<dbReference type="InterPro" id="IPR035952">
    <property type="entry name" value="Rhomboid-like_sf"/>
</dbReference>
<dbReference type="PANTHER" id="PTHR45840">
    <property type="entry name" value="RHOMBOID-RELATED PROTEIN"/>
    <property type="match status" value="1"/>
</dbReference>
<evidence type="ECO:0000256" key="1">
    <source>
        <dbReference type="ARBA" id="ARBA00004141"/>
    </source>
</evidence>
<dbReference type="AlphaFoldDB" id="B4MVE5"/>
<keyword evidence="4 6" id="KW-1133">Transmembrane helix</keyword>
<keyword evidence="3 6" id="KW-0812">Transmembrane</keyword>
<dbReference type="InParanoid" id="B4MVE5"/>
<dbReference type="Pfam" id="PF01694">
    <property type="entry name" value="Rhomboid"/>
    <property type="match status" value="1"/>
</dbReference>
<evidence type="ECO:0000256" key="2">
    <source>
        <dbReference type="ARBA" id="ARBA00009045"/>
    </source>
</evidence>
<organism evidence="8 9">
    <name type="scientific">Drosophila willistoni</name>
    <name type="common">Fruit fly</name>
    <dbReference type="NCBI Taxonomy" id="7260"/>
    <lineage>
        <taxon>Eukaryota</taxon>
        <taxon>Metazoa</taxon>
        <taxon>Ecdysozoa</taxon>
        <taxon>Arthropoda</taxon>
        <taxon>Hexapoda</taxon>
        <taxon>Insecta</taxon>
        <taxon>Pterygota</taxon>
        <taxon>Neoptera</taxon>
        <taxon>Endopterygota</taxon>
        <taxon>Diptera</taxon>
        <taxon>Brachycera</taxon>
        <taxon>Muscomorpha</taxon>
        <taxon>Ephydroidea</taxon>
        <taxon>Drosophilidae</taxon>
        <taxon>Drosophila</taxon>
        <taxon>Sophophora</taxon>
    </lineage>
</organism>
<evidence type="ECO:0000313" key="8">
    <source>
        <dbReference type="EMBL" id="EDW76490.2"/>
    </source>
</evidence>
<dbReference type="OrthoDB" id="418595at2759"/>
<dbReference type="Proteomes" id="UP000007798">
    <property type="component" value="Unassembled WGS sequence"/>
</dbReference>
<gene>
    <name evidence="8" type="primary">Dwil\GK14633</name>
    <name evidence="8" type="ORF">Dwil_GK14633</name>
</gene>
<feature type="transmembrane region" description="Helical" evidence="6">
    <location>
        <begin position="51"/>
        <end position="75"/>
    </location>
</feature>
<dbReference type="GO" id="GO:0004252">
    <property type="term" value="F:serine-type endopeptidase activity"/>
    <property type="evidence" value="ECO:0007669"/>
    <property type="project" value="InterPro"/>
</dbReference>
<keyword evidence="8" id="KW-0378">Hydrolase</keyword>
<feature type="transmembrane region" description="Helical" evidence="6">
    <location>
        <begin position="143"/>
        <end position="161"/>
    </location>
</feature>
<evidence type="ECO:0000256" key="3">
    <source>
        <dbReference type="ARBA" id="ARBA00022692"/>
    </source>
</evidence>
<feature type="transmembrane region" description="Helical" evidence="6">
    <location>
        <begin position="111"/>
        <end position="131"/>
    </location>
</feature>
<dbReference type="EMBL" id="CH963857">
    <property type="protein sequence ID" value="EDW76490.2"/>
    <property type="molecule type" value="Genomic_DNA"/>
</dbReference>
<dbReference type="SUPFAM" id="SSF144091">
    <property type="entry name" value="Rhomboid-like"/>
    <property type="match status" value="1"/>
</dbReference>
<feature type="transmembrane region" description="Helical" evidence="6">
    <location>
        <begin position="173"/>
        <end position="191"/>
    </location>
</feature>
<dbReference type="eggNOG" id="KOG2289">
    <property type="taxonomic scope" value="Eukaryota"/>
</dbReference>
<feature type="domain" description="Peptidase S54 rhomboid" evidence="7">
    <location>
        <begin position="46"/>
        <end position="192"/>
    </location>
</feature>
<accession>B4MVE5</accession>
<evidence type="ECO:0000256" key="5">
    <source>
        <dbReference type="ARBA" id="ARBA00023136"/>
    </source>
</evidence>
<evidence type="ECO:0000259" key="7">
    <source>
        <dbReference type="Pfam" id="PF01694"/>
    </source>
</evidence>
<name>B4MVE5_DROWI</name>
<comment type="similarity">
    <text evidence="2">Belongs to the peptidase S54 family.</text>
</comment>
<dbReference type="Gene3D" id="1.20.1540.10">
    <property type="entry name" value="Rhomboid-like"/>
    <property type="match status" value="1"/>
</dbReference>
<dbReference type="InterPro" id="IPR051739">
    <property type="entry name" value="Rhomboid_IM_Serine_Proteases"/>
</dbReference>
<evidence type="ECO:0000256" key="6">
    <source>
        <dbReference type="SAM" id="Phobius"/>
    </source>
</evidence>
<reference evidence="8 9" key="1">
    <citation type="journal article" date="2007" name="Nature">
        <title>Evolution of genes and genomes on the Drosophila phylogeny.</title>
        <authorList>
            <consortium name="Drosophila 12 Genomes Consortium"/>
            <person name="Clark A.G."/>
            <person name="Eisen M.B."/>
            <person name="Smith D.R."/>
            <person name="Bergman C.M."/>
            <person name="Oliver B."/>
            <person name="Markow T.A."/>
            <person name="Kaufman T.C."/>
            <person name="Kellis M."/>
            <person name="Gelbart W."/>
            <person name="Iyer V.N."/>
            <person name="Pollard D.A."/>
            <person name="Sackton T.B."/>
            <person name="Larracuente A.M."/>
            <person name="Singh N.D."/>
            <person name="Abad J.P."/>
            <person name="Abt D.N."/>
            <person name="Adryan B."/>
            <person name="Aguade M."/>
            <person name="Akashi H."/>
            <person name="Anderson W.W."/>
            <person name="Aquadro C.F."/>
            <person name="Ardell D.H."/>
            <person name="Arguello R."/>
            <person name="Artieri C.G."/>
            <person name="Barbash D.A."/>
            <person name="Barker D."/>
            <person name="Barsanti P."/>
            <person name="Batterham P."/>
            <person name="Batzoglou S."/>
            <person name="Begun D."/>
            <person name="Bhutkar A."/>
            <person name="Blanco E."/>
            <person name="Bosak S.A."/>
            <person name="Bradley R.K."/>
            <person name="Brand A.D."/>
            <person name="Brent M.R."/>
            <person name="Brooks A.N."/>
            <person name="Brown R.H."/>
            <person name="Butlin R.K."/>
            <person name="Caggese C."/>
            <person name="Calvi B.R."/>
            <person name="Bernardo de Carvalho A."/>
            <person name="Caspi A."/>
            <person name="Castrezana S."/>
            <person name="Celniker S.E."/>
            <person name="Chang J.L."/>
            <person name="Chapple C."/>
            <person name="Chatterji S."/>
            <person name="Chinwalla A."/>
            <person name="Civetta A."/>
            <person name="Clifton S.W."/>
            <person name="Comeron J.M."/>
            <person name="Costello J.C."/>
            <person name="Coyne J.A."/>
            <person name="Daub J."/>
            <person name="David R.G."/>
            <person name="Delcher A.L."/>
            <person name="Delehaunty K."/>
            <person name="Do C.B."/>
            <person name="Ebling H."/>
            <person name="Edwards K."/>
            <person name="Eickbush T."/>
            <person name="Evans J.D."/>
            <person name="Filipski A."/>
            <person name="Findeiss S."/>
            <person name="Freyhult E."/>
            <person name="Fulton L."/>
            <person name="Fulton R."/>
            <person name="Garcia A.C."/>
            <person name="Gardiner A."/>
            <person name="Garfield D.A."/>
            <person name="Garvin B.E."/>
            <person name="Gibson G."/>
            <person name="Gilbert D."/>
            <person name="Gnerre S."/>
            <person name="Godfrey J."/>
            <person name="Good R."/>
            <person name="Gotea V."/>
            <person name="Gravely B."/>
            <person name="Greenberg A.J."/>
            <person name="Griffiths-Jones S."/>
            <person name="Gross S."/>
            <person name="Guigo R."/>
            <person name="Gustafson E.A."/>
            <person name="Haerty W."/>
            <person name="Hahn M.W."/>
            <person name="Halligan D.L."/>
            <person name="Halpern A.L."/>
            <person name="Halter G.M."/>
            <person name="Han M.V."/>
            <person name="Heger A."/>
            <person name="Hillier L."/>
            <person name="Hinrichs A.S."/>
            <person name="Holmes I."/>
            <person name="Hoskins R.A."/>
            <person name="Hubisz M.J."/>
            <person name="Hultmark D."/>
            <person name="Huntley M.A."/>
            <person name="Jaffe D.B."/>
            <person name="Jagadeeshan S."/>
            <person name="Jeck W.R."/>
            <person name="Johnson J."/>
            <person name="Jones C.D."/>
            <person name="Jordan W.C."/>
            <person name="Karpen G.H."/>
            <person name="Kataoka E."/>
            <person name="Keightley P.D."/>
            <person name="Kheradpour P."/>
            <person name="Kirkness E.F."/>
            <person name="Koerich L.B."/>
            <person name="Kristiansen K."/>
            <person name="Kudrna D."/>
            <person name="Kulathinal R.J."/>
            <person name="Kumar S."/>
            <person name="Kwok R."/>
            <person name="Lander E."/>
            <person name="Langley C.H."/>
            <person name="Lapoint R."/>
            <person name="Lazzaro B.P."/>
            <person name="Lee S.J."/>
            <person name="Levesque L."/>
            <person name="Li R."/>
            <person name="Lin C.F."/>
            <person name="Lin M.F."/>
            <person name="Lindblad-Toh K."/>
            <person name="Llopart A."/>
            <person name="Long M."/>
            <person name="Low L."/>
            <person name="Lozovsky E."/>
            <person name="Lu J."/>
            <person name="Luo M."/>
            <person name="Machado C.A."/>
            <person name="Makalowski W."/>
            <person name="Marzo M."/>
            <person name="Matsuda M."/>
            <person name="Matzkin L."/>
            <person name="McAllister B."/>
            <person name="McBride C.S."/>
            <person name="McKernan B."/>
            <person name="McKernan K."/>
            <person name="Mendez-Lago M."/>
            <person name="Minx P."/>
            <person name="Mollenhauer M.U."/>
            <person name="Montooth K."/>
            <person name="Mount S.M."/>
            <person name="Mu X."/>
            <person name="Myers E."/>
            <person name="Negre B."/>
            <person name="Newfeld S."/>
            <person name="Nielsen R."/>
            <person name="Noor M.A."/>
            <person name="O'Grady P."/>
            <person name="Pachter L."/>
            <person name="Papaceit M."/>
            <person name="Parisi M.J."/>
            <person name="Parisi M."/>
            <person name="Parts L."/>
            <person name="Pedersen J.S."/>
            <person name="Pesole G."/>
            <person name="Phillippy A.M."/>
            <person name="Ponting C.P."/>
            <person name="Pop M."/>
            <person name="Porcelli D."/>
            <person name="Powell J.R."/>
            <person name="Prohaska S."/>
            <person name="Pruitt K."/>
            <person name="Puig M."/>
            <person name="Quesneville H."/>
            <person name="Ram K.R."/>
            <person name="Rand D."/>
            <person name="Rasmussen M.D."/>
            <person name="Reed L.K."/>
            <person name="Reenan R."/>
            <person name="Reily A."/>
            <person name="Remington K.A."/>
            <person name="Rieger T.T."/>
            <person name="Ritchie M.G."/>
            <person name="Robin C."/>
            <person name="Rogers Y.H."/>
            <person name="Rohde C."/>
            <person name="Rozas J."/>
            <person name="Rubenfield M.J."/>
            <person name="Ruiz A."/>
            <person name="Russo S."/>
            <person name="Salzberg S.L."/>
            <person name="Sanchez-Gracia A."/>
            <person name="Saranga D.J."/>
            <person name="Sato H."/>
            <person name="Schaeffer S.W."/>
            <person name="Schatz M.C."/>
            <person name="Schlenke T."/>
            <person name="Schwartz R."/>
            <person name="Segarra C."/>
            <person name="Singh R.S."/>
            <person name="Sirot L."/>
            <person name="Sirota M."/>
            <person name="Sisneros N.B."/>
            <person name="Smith C.D."/>
            <person name="Smith T.F."/>
            <person name="Spieth J."/>
            <person name="Stage D.E."/>
            <person name="Stark A."/>
            <person name="Stephan W."/>
            <person name="Strausberg R.L."/>
            <person name="Strempel S."/>
            <person name="Sturgill D."/>
            <person name="Sutton G."/>
            <person name="Sutton G.G."/>
            <person name="Tao W."/>
            <person name="Teichmann S."/>
            <person name="Tobari Y.N."/>
            <person name="Tomimura Y."/>
            <person name="Tsolas J.M."/>
            <person name="Valente V.L."/>
            <person name="Venter E."/>
            <person name="Venter J.C."/>
            <person name="Vicario S."/>
            <person name="Vieira F.G."/>
            <person name="Vilella A.J."/>
            <person name="Villasante A."/>
            <person name="Walenz B."/>
            <person name="Wang J."/>
            <person name="Wasserman M."/>
            <person name="Watts T."/>
            <person name="Wilson D."/>
            <person name="Wilson R.K."/>
            <person name="Wing R.A."/>
            <person name="Wolfner M.F."/>
            <person name="Wong A."/>
            <person name="Wong G.K."/>
            <person name="Wu C.I."/>
            <person name="Wu G."/>
            <person name="Yamamoto D."/>
            <person name="Yang H.P."/>
            <person name="Yang S.P."/>
            <person name="Yorke J.A."/>
            <person name="Yoshida K."/>
            <person name="Zdobnov E."/>
            <person name="Zhang P."/>
            <person name="Zhang Y."/>
            <person name="Zimin A.V."/>
            <person name="Baldwin J."/>
            <person name="Abdouelleil A."/>
            <person name="Abdulkadir J."/>
            <person name="Abebe A."/>
            <person name="Abera B."/>
            <person name="Abreu J."/>
            <person name="Acer S.C."/>
            <person name="Aftuck L."/>
            <person name="Alexander A."/>
            <person name="An P."/>
            <person name="Anderson E."/>
            <person name="Anderson S."/>
            <person name="Arachi H."/>
            <person name="Azer M."/>
            <person name="Bachantsang P."/>
            <person name="Barry A."/>
            <person name="Bayul T."/>
            <person name="Berlin A."/>
            <person name="Bessette D."/>
            <person name="Bloom T."/>
            <person name="Blye J."/>
            <person name="Boguslavskiy L."/>
            <person name="Bonnet C."/>
            <person name="Boukhgalter B."/>
            <person name="Bourzgui I."/>
            <person name="Brown A."/>
            <person name="Cahill P."/>
            <person name="Channer S."/>
            <person name="Cheshatsang Y."/>
            <person name="Chuda L."/>
            <person name="Citroen M."/>
            <person name="Collymore A."/>
            <person name="Cooke P."/>
            <person name="Costello M."/>
            <person name="D'Aco K."/>
            <person name="Daza R."/>
            <person name="De Haan G."/>
            <person name="DeGray S."/>
            <person name="DeMaso C."/>
            <person name="Dhargay N."/>
            <person name="Dooley K."/>
            <person name="Dooley E."/>
            <person name="Doricent M."/>
            <person name="Dorje P."/>
            <person name="Dorjee K."/>
            <person name="Dupes A."/>
            <person name="Elong R."/>
            <person name="Falk J."/>
            <person name="Farina A."/>
            <person name="Faro S."/>
            <person name="Ferguson D."/>
            <person name="Fisher S."/>
            <person name="Foley C.D."/>
            <person name="Franke A."/>
            <person name="Friedrich D."/>
            <person name="Gadbois L."/>
            <person name="Gearin G."/>
            <person name="Gearin C.R."/>
            <person name="Giannoukos G."/>
            <person name="Goode T."/>
            <person name="Graham J."/>
            <person name="Grandbois E."/>
            <person name="Grewal S."/>
            <person name="Gyaltsen K."/>
            <person name="Hafez N."/>
            <person name="Hagos B."/>
            <person name="Hall J."/>
            <person name="Henson C."/>
            <person name="Hollinger A."/>
            <person name="Honan T."/>
            <person name="Huard M.D."/>
            <person name="Hughes L."/>
            <person name="Hurhula B."/>
            <person name="Husby M.E."/>
            <person name="Kamat A."/>
            <person name="Kanga B."/>
            <person name="Kashin S."/>
            <person name="Khazanovich D."/>
            <person name="Kisner P."/>
            <person name="Lance K."/>
            <person name="Lara M."/>
            <person name="Lee W."/>
            <person name="Lennon N."/>
            <person name="Letendre F."/>
            <person name="LeVine R."/>
            <person name="Lipovsky A."/>
            <person name="Liu X."/>
            <person name="Liu J."/>
            <person name="Liu S."/>
            <person name="Lokyitsang T."/>
            <person name="Lokyitsang Y."/>
            <person name="Lubonja R."/>
            <person name="Lui A."/>
            <person name="MacDonald P."/>
            <person name="Magnisalis V."/>
            <person name="Maru K."/>
            <person name="Matthews C."/>
            <person name="McCusker W."/>
            <person name="McDonough S."/>
            <person name="Mehta T."/>
            <person name="Meldrim J."/>
            <person name="Meneus L."/>
            <person name="Mihai O."/>
            <person name="Mihalev A."/>
            <person name="Mihova T."/>
            <person name="Mittelman R."/>
            <person name="Mlenga V."/>
            <person name="Montmayeur A."/>
            <person name="Mulrain L."/>
            <person name="Navidi A."/>
            <person name="Naylor J."/>
            <person name="Negash T."/>
            <person name="Nguyen T."/>
            <person name="Nguyen N."/>
            <person name="Nicol R."/>
            <person name="Norbu C."/>
            <person name="Norbu N."/>
            <person name="Novod N."/>
            <person name="O'Neill B."/>
            <person name="Osman S."/>
            <person name="Markiewicz E."/>
            <person name="Oyono O.L."/>
            <person name="Patti C."/>
            <person name="Phunkhang P."/>
            <person name="Pierre F."/>
            <person name="Priest M."/>
            <person name="Raghuraman S."/>
            <person name="Rege F."/>
            <person name="Reyes R."/>
            <person name="Rise C."/>
            <person name="Rogov P."/>
            <person name="Ross K."/>
            <person name="Ryan E."/>
            <person name="Settipalli S."/>
            <person name="Shea T."/>
            <person name="Sherpa N."/>
            <person name="Shi L."/>
            <person name="Shih D."/>
            <person name="Sparrow T."/>
            <person name="Spaulding J."/>
            <person name="Stalker J."/>
            <person name="Stange-Thomann N."/>
            <person name="Stavropoulos S."/>
            <person name="Stone C."/>
            <person name="Strader C."/>
            <person name="Tesfaye S."/>
            <person name="Thomson T."/>
            <person name="Thoulutsang Y."/>
            <person name="Thoulutsang D."/>
            <person name="Topham K."/>
            <person name="Topping I."/>
            <person name="Tsamla T."/>
            <person name="Vassiliev H."/>
            <person name="Vo A."/>
            <person name="Wangchuk T."/>
            <person name="Wangdi T."/>
            <person name="Weiand M."/>
            <person name="Wilkinson J."/>
            <person name="Wilson A."/>
            <person name="Yadav S."/>
            <person name="Young G."/>
            <person name="Yu Q."/>
            <person name="Zembek L."/>
            <person name="Zhong D."/>
            <person name="Zimmer A."/>
            <person name="Zwirko Z."/>
            <person name="Jaffe D.B."/>
            <person name="Alvarez P."/>
            <person name="Brockman W."/>
            <person name="Butler J."/>
            <person name="Chin C."/>
            <person name="Gnerre S."/>
            <person name="Grabherr M."/>
            <person name="Kleber M."/>
            <person name="Mauceli E."/>
            <person name="MacCallum I."/>
        </authorList>
    </citation>
    <scope>NUCLEOTIDE SEQUENCE [LARGE SCALE GENOMIC DNA]</scope>
    <source>
        <strain evidence="9">Tucson 14030-0811.24</strain>
    </source>
</reference>
<dbReference type="KEGG" id="dwi:6642284"/>
<dbReference type="InterPro" id="IPR022764">
    <property type="entry name" value="Peptidase_S54_rhomboid_dom"/>
</dbReference>
<comment type="subcellular location">
    <subcellularLocation>
        <location evidence="1">Membrane</location>
        <topology evidence="1">Multi-pass membrane protein</topology>
    </subcellularLocation>
</comment>
<dbReference type="HOGENOM" id="CLU_093609_0_0_1"/>